<dbReference type="EMBL" id="LBYI01000014">
    <property type="protein sequence ID" value="KKR50162.1"/>
    <property type="molecule type" value="Genomic_DNA"/>
</dbReference>
<evidence type="ECO:0000313" key="7">
    <source>
        <dbReference type="EMBL" id="KKR50162.1"/>
    </source>
</evidence>
<evidence type="ECO:0000256" key="3">
    <source>
        <dbReference type="ARBA" id="ARBA00047645"/>
    </source>
</evidence>
<proteinExistence type="inferred from homology"/>
<dbReference type="Pfam" id="PF00708">
    <property type="entry name" value="Acylphosphatase"/>
    <property type="match status" value="1"/>
</dbReference>
<accession>A0A0G0UJ08</accession>
<dbReference type="PROSITE" id="PS51160">
    <property type="entry name" value="ACYLPHOSPHATASE_3"/>
    <property type="match status" value="1"/>
</dbReference>
<evidence type="ECO:0000256" key="1">
    <source>
        <dbReference type="ARBA" id="ARBA00005614"/>
    </source>
</evidence>
<dbReference type="InterPro" id="IPR020456">
    <property type="entry name" value="Acylphosphatase"/>
</dbReference>
<evidence type="ECO:0000256" key="4">
    <source>
        <dbReference type="PROSITE-ProRule" id="PRU00520"/>
    </source>
</evidence>
<comment type="similarity">
    <text evidence="1 5">Belongs to the acylphosphatase family.</text>
</comment>
<feature type="domain" description="Acylphosphatase-like" evidence="6">
    <location>
        <begin position="2"/>
        <end position="88"/>
    </location>
</feature>
<dbReference type="AlphaFoldDB" id="A0A0G0UJ08"/>
<dbReference type="SUPFAM" id="SSF54975">
    <property type="entry name" value="Acylphosphatase/BLUF domain-like"/>
    <property type="match status" value="1"/>
</dbReference>
<dbReference type="NCBIfam" id="NF011003">
    <property type="entry name" value="PRK14429.1"/>
    <property type="match status" value="1"/>
</dbReference>
<evidence type="ECO:0000313" key="8">
    <source>
        <dbReference type="Proteomes" id="UP000034531"/>
    </source>
</evidence>
<evidence type="ECO:0000256" key="2">
    <source>
        <dbReference type="ARBA" id="ARBA00012150"/>
    </source>
</evidence>
<reference evidence="7 8" key="1">
    <citation type="journal article" date="2015" name="Nature">
        <title>rRNA introns, odd ribosomes, and small enigmatic genomes across a large radiation of phyla.</title>
        <authorList>
            <person name="Brown C.T."/>
            <person name="Hug L.A."/>
            <person name="Thomas B.C."/>
            <person name="Sharon I."/>
            <person name="Castelle C.J."/>
            <person name="Singh A."/>
            <person name="Wilkins M.J."/>
            <person name="Williams K.H."/>
            <person name="Banfield J.F."/>
        </authorList>
    </citation>
    <scope>NUCLEOTIDE SEQUENCE [LARGE SCALE GENOMIC DNA]</scope>
</reference>
<evidence type="ECO:0000259" key="6">
    <source>
        <dbReference type="PROSITE" id="PS51160"/>
    </source>
</evidence>
<dbReference type="InterPro" id="IPR017968">
    <property type="entry name" value="Acylphosphatase_CS"/>
</dbReference>
<comment type="caution">
    <text evidence="7">The sequence shown here is derived from an EMBL/GenBank/DDBJ whole genome shotgun (WGS) entry which is preliminary data.</text>
</comment>
<dbReference type="PANTHER" id="PTHR47268:SF4">
    <property type="entry name" value="ACYLPHOSPHATASE"/>
    <property type="match status" value="1"/>
</dbReference>
<organism evidence="7 8">
    <name type="scientific">Candidatus Curtissbacteria bacterium GW2011_GWA1_40_16</name>
    <dbReference type="NCBI Taxonomy" id="1618405"/>
    <lineage>
        <taxon>Bacteria</taxon>
        <taxon>Candidatus Curtissiibacteriota</taxon>
    </lineage>
</organism>
<dbReference type="InterPro" id="IPR001792">
    <property type="entry name" value="Acylphosphatase-like_dom"/>
</dbReference>
<evidence type="ECO:0000256" key="5">
    <source>
        <dbReference type="RuleBase" id="RU004168"/>
    </source>
</evidence>
<dbReference type="PRINTS" id="PR00112">
    <property type="entry name" value="ACYLPHPHTASE"/>
</dbReference>
<dbReference type="GO" id="GO:0003998">
    <property type="term" value="F:acylphosphatase activity"/>
    <property type="evidence" value="ECO:0007669"/>
    <property type="project" value="UniProtKB-EC"/>
</dbReference>
<protein>
    <recommendedName>
        <fullName evidence="2 4">acylphosphatase</fullName>
        <ecNumber evidence="2 4">3.6.1.7</ecNumber>
    </recommendedName>
</protein>
<gene>
    <name evidence="7" type="ORF">UT84_C0014G0010</name>
</gene>
<feature type="active site" evidence="4">
    <location>
        <position position="17"/>
    </location>
</feature>
<dbReference type="EC" id="3.6.1.7" evidence="2 4"/>
<dbReference type="PANTHER" id="PTHR47268">
    <property type="entry name" value="ACYLPHOSPHATASE"/>
    <property type="match status" value="1"/>
</dbReference>
<feature type="active site" evidence="4">
    <location>
        <position position="35"/>
    </location>
</feature>
<keyword evidence="4" id="KW-0378">Hydrolase</keyword>
<name>A0A0G0UJ08_9BACT</name>
<comment type="catalytic activity">
    <reaction evidence="3 4">
        <text>an acyl phosphate + H2O = a carboxylate + phosphate + H(+)</text>
        <dbReference type="Rhea" id="RHEA:14965"/>
        <dbReference type="ChEBI" id="CHEBI:15377"/>
        <dbReference type="ChEBI" id="CHEBI:15378"/>
        <dbReference type="ChEBI" id="CHEBI:29067"/>
        <dbReference type="ChEBI" id="CHEBI:43474"/>
        <dbReference type="ChEBI" id="CHEBI:59918"/>
        <dbReference type="EC" id="3.6.1.7"/>
    </reaction>
</comment>
<dbReference type="InterPro" id="IPR036046">
    <property type="entry name" value="Acylphosphatase-like_dom_sf"/>
</dbReference>
<dbReference type="Proteomes" id="UP000034531">
    <property type="component" value="Unassembled WGS sequence"/>
</dbReference>
<dbReference type="PROSITE" id="PS00150">
    <property type="entry name" value="ACYLPHOSPHATASE_1"/>
    <property type="match status" value="1"/>
</dbReference>
<dbReference type="Gene3D" id="3.30.70.100">
    <property type="match status" value="1"/>
</dbReference>
<sequence length="88" mass="9952">MRAHIKINGQVQGVFFRRSAKIKADELGIVGWVKNCDDGSVEVMAQAEKKQVDQFIKWCKKGPPFAEVESVGVDFRPDENFPDFSVHD</sequence>